<evidence type="ECO:0000313" key="1">
    <source>
        <dbReference type="EMBL" id="KAJ4444965.1"/>
    </source>
</evidence>
<name>A0ABQ8TGH5_PERAM</name>
<proteinExistence type="predicted"/>
<protein>
    <submittedName>
        <fullName evidence="1">Uncharacterized protein</fullName>
    </submittedName>
</protein>
<dbReference type="Proteomes" id="UP001148838">
    <property type="component" value="Unassembled WGS sequence"/>
</dbReference>
<organism evidence="1 2">
    <name type="scientific">Periplaneta americana</name>
    <name type="common">American cockroach</name>
    <name type="synonym">Blatta americana</name>
    <dbReference type="NCBI Taxonomy" id="6978"/>
    <lineage>
        <taxon>Eukaryota</taxon>
        <taxon>Metazoa</taxon>
        <taxon>Ecdysozoa</taxon>
        <taxon>Arthropoda</taxon>
        <taxon>Hexapoda</taxon>
        <taxon>Insecta</taxon>
        <taxon>Pterygota</taxon>
        <taxon>Neoptera</taxon>
        <taxon>Polyneoptera</taxon>
        <taxon>Dictyoptera</taxon>
        <taxon>Blattodea</taxon>
        <taxon>Blattoidea</taxon>
        <taxon>Blattidae</taxon>
        <taxon>Blattinae</taxon>
        <taxon>Periplaneta</taxon>
    </lineage>
</organism>
<comment type="caution">
    <text evidence="1">The sequence shown here is derived from an EMBL/GenBank/DDBJ whole genome shotgun (WGS) entry which is preliminary data.</text>
</comment>
<keyword evidence="2" id="KW-1185">Reference proteome</keyword>
<accession>A0ABQ8TGH5</accession>
<evidence type="ECO:0000313" key="2">
    <source>
        <dbReference type="Proteomes" id="UP001148838"/>
    </source>
</evidence>
<reference evidence="1 2" key="1">
    <citation type="journal article" date="2022" name="Allergy">
        <title>Genome assembly and annotation of Periplaneta americana reveal a comprehensive cockroach allergen profile.</title>
        <authorList>
            <person name="Wang L."/>
            <person name="Xiong Q."/>
            <person name="Saelim N."/>
            <person name="Wang L."/>
            <person name="Nong W."/>
            <person name="Wan A.T."/>
            <person name="Shi M."/>
            <person name="Liu X."/>
            <person name="Cao Q."/>
            <person name="Hui J.H.L."/>
            <person name="Sookrung N."/>
            <person name="Leung T.F."/>
            <person name="Tungtrongchitr A."/>
            <person name="Tsui S.K.W."/>
        </authorList>
    </citation>
    <scope>NUCLEOTIDE SEQUENCE [LARGE SCALE GENOMIC DNA]</scope>
    <source>
        <strain evidence="1">PWHHKU_190912</strain>
    </source>
</reference>
<dbReference type="EMBL" id="JAJSOF020000011">
    <property type="protein sequence ID" value="KAJ4444965.1"/>
    <property type="molecule type" value="Genomic_DNA"/>
</dbReference>
<gene>
    <name evidence="1" type="ORF">ANN_06764</name>
</gene>
<sequence length="217" mass="24867">MAGLHDGGNEPPGSLKVIHVRGQRTCLSPNPQAGGPPLIGCPRLLIQYIRRYPPYLEAVSSIRKLRTRHTEIYLQQLNISTKLENLNDPHVNAVRDYETIRTRCLSELQVIIDEATGSVKQLRQHLRHREFRTWSAYPQKRKVDILFEEVFAANPWIIKNEGLSSSEWREMLKMNAMVAPVHSLTGRSTGMKLYHMCLGVAHREKYSELNVTTPYVL</sequence>